<evidence type="ECO:0000313" key="2">
    <source>
        <dbReference type="Proteomes" id="UP001274896"/>
    </source>
</evidence>
<name>A0AAE0V5Q7_9TELE</name>
<accession>A0AAE0V5Q7</accession>
<comment type="caution">
    <text evidence="1">The sequence shown here is derived from an EMBL/GenBank/DDBJ whole genome shotgun (WGS) entry which is preliminary data.</text>
</comment>
<proteinExistence type="predicted"/>
<evidence type="ECO:0000313" key="1">
    <source>
        <dbReference type="EMBL" id="KAK3543252.1"/>
    </source>
</evidence>
<feature type="non-terminal residue" evidence="1">
    <location>
        <position position="161"/>
    </location>
</feature>
<dbReference type="Proteomes" id="UP001274896">
    <property type="component" value="Unassembled WGS sequence"/>
</dbReference>
<organism evidence="1 2">
    <name type="scientific">Hemibagrus guttatus</name>
    <dbReference type="NCBI Taxonomy" id="175788"/>
    <lineage>
        <taxon>Eukaryota</taxon>
        <taxon>Metazoa</taxon>
        <taxon>Chordata</taxon>
        <taxon>Craniata</taxon>
        <taxon>Vertebrata</taxon>
        <taxon>Euteleostomi</taxon>
        <taxon>Actinopterygii</taxon>
        <taxon>Neopterygii</taxon>
        <taxon>Teleostei</taxon>
        <taxon>Ostariophysi</taxon>
        <taxon>Siluriformes</taxon>
        <taxon>Bagridae</taxon>
        <taxon>Hemibagrus</taxon>
    </lineage>
</organism>
<reference evidence="1" key="1">
    <citation type="submission" date="2023-06" db="EMBL/GenBank/DDBJ databases">
        <title>Male Hemibagrus guttatus genome.</title>
        <authorList>
            <person name="Bian C."/>
        </authorList>
    </citation>
    <scope>NUCLEOTIDE SEQUENCE</scope>
    <source>
        <strain evidence="1">Male_cb2023</strain>
        <tissue evidence="1">Muscle</tissue>
    </source>
</reference>
<gene>
    <name evidence="1" type="ORF">QTP70_014085</name>
</gene>
<keyword evidence="2" id="KW-1185">Reference proteome</keyword>
<sequence>WRSALERRGMKVSHSKTEYMCVNEREGSGIVRLQGEEVKKVQEFKYLGSTVQSNGECGKEHTDPLVRHSKPVLKLVQTCPEGAISAFECTDWDMFRETATNGDTTDLEEYTSSVSSYISKCIDDVTISKSITTRSNQKLWMAAKVRALLKSRDSELETRMP</sequence>
<dbReference type="AlphaFoldDB" id="A0AAE0V5Q7"/>
<evidence type="ECO:0008006" key="3">
    <source>
        <dbReference type="Google" id="ProtNLM"/>
    </source>
</evidence>
<dbReference type="EMBL" id="JAUCMX010000006">
    <property type="protein sequence ID" value="KAK3543252.1"/>
    <property type="molecule type" value="Genomic_DNA"/>
</dbReference>
<protein>
    <recommendedName>
        <fullName evidence="3">Reverse transcriptase</fullName>
    </recommendedName>
</protein>